<dbReference type="Pfam" id="PF13960">
    <property type="entry name" value="DUF4218"/>
    <property type="match status" value="1"/>
</dbReference>
<dbReference type="Proteomes" id="UP000827721">
    <property type="component" value="Unassembled WGS sequence"/>
</dbReference>
<comment type="caution">
    <text evidence="2">The sequence shown here is derived from an EMBL/GenBank/DDBJ whole genome shotgun (WGS) entry which is preliminary data.</text>
</comment>
<dbReference type="InterPro" id="IPR025452">
    <property type="entry name" value="DUF4218"/>
</dbReference>
<name>A0ABQ8HAQ1_9ROSI</name>
<dbReference type="PANTHER" id="PTHR48451:SF1">
    <property type="entry name" value="DUF4218 DOMAIN-CONTAINING PROTEIN"/>
    <property type="match status" value="1"/>
</dbReference>
<accession>A0ABQ8HAQ1</accession>
<sequence length="417" mass="48034">MNLGLQYHRTNGFANGEEDEFVDTGGFNVGGLHMNHEDETNIEYEGDDEMYGLMHDMLGSTSNDRMCTETLPEYDANPMSAIDEENIETLSTLFSEGRRNLFPGSLHRYKTYVKNKARPEGSIAETYIVNESLTFCSMYLHSIETQFNRIHRNDDGGIKTQGLSIFCQQAQPFGGVHRSELSQSEIECAHCKHREMLKRERNTNNMDLMQQQLFPKWFESHMRQLRENGSAKASDELYSLSNGPDFRVCYYPECVVNGVRYLVTSRDAQRTTQNSGIMVSGEHDNLEIYFYGVLISIVELVYLLGHRVILGLWDIQQKDVLEVQDEHVFYQQNESCDTVLKVQCDNLESQLFHRDDVNADVIQDPTLHEEMMVTTQNMNDFICDEDEEDETIENYCSDETNELQSEDDSDLDHIISS</sequence>
<feature type="domain" description="DUF4218" evidence="1">
    <location>
        <begin position="105"/>
        <end position="153"/>
    </location>
</feature>
<dbReference type="PANTHER" id="PTHR48451">
    <property type="entry name" value="DUF4218 DOMAIN-CONTAINING PROTEIN"/>
    <property type="match status" value="1"/>
</dbReference>
<keyword evidence="3" id="KW-1185">Reference proteome</keyword>
<protein>
    <recommendedName>
        <fullName evidence="1">DUF4218 domain-containing protein</fullName>
    </recommendedName>
</protein>
<reference evidence="2 3" key="1">
    <citation type="submission" date="2021-02" db="EMBL/GenBank/DDBJ databases">
        <title>Plant Genome Project.</title>
        <authorList>
            <person name="Zhang R.-G."/>
        </authorList>
    </citation>
    <scope>NUCLEOTIDE SEQUENCE [LARGE SCALE GENOMIC DNA]</scope>
    <source>
        <tissue evidence="2">Leaves</tissue>
    </source>
</reference>
<proteinExistence type="predicted"/>
<dbReference type="EMBL" id="JAFEMO010000012">
    <property type="protein sequence ID" value="KAH7553559.1"/>
    <property type="molecule type" value="Genomic_DNA"/>
</dbReference>
<evidence type="ECO:0000313" key="2">
    <source>
        <dbReference type="EMBL" id="KAH7553559.1"/>
    </source>
</evidence>
<gene>
    <name evidence="2" type="ORF">JRO89_XS12G0026500</name>
</gene>
<evidence type="ECO:0000259" key="1">
    <source>
        <dbReference type="Pfam" id="PF13960"/>
    </source>
</evidence>
<organism evidence="2 3">
    <name type="scientific">Xanthoceras sorbifolium</name>
    <dbReference type="NCBI Taxonomy" id="99658"/>
    <lineage>
        <taxon>Eukaryota</taxon>
        <taxon>Viridiplantae</taxon>
        <taxon>Streptophyta</taxon>
        <taxon>Embryophyta</taxon>
        <taxon>Tracheophyta</taxon>
        <taxon>Spermatophyta</taxon>
        <taxon>Magnoliopsida</taxon>
        <taxon>eudicotyledons</taxon>
        <taxon>Gunneridae</taxon>
        <taxon>Pentapetalae</taxon>
        <taxon>rosids</taxon>
        <taxon>malvids</taxon>
        <taxon>Sapindales</taxon>
        <taxon>Sapindaceae</taxon>
        <taxon>Xanthoceroideae</taxon>
        <taxon>Xanthoceras</taxon>
    </lineage>
</organism>
<evidence type="ECO:0000313" key="3">
    <source>
        <dbReference type="Proteomes" id="UP000827721"/>
    </source>
</evidence>